<accession>A0A1E7KHZ5</accession>
<evidence type="ECO:0000256" key="2">
    <source>
        <dbReference type="SAM" id="Phobius"/>
    </source>
</evidence>
<keyword evidence="2" id="KW-0812">Transmembrane</keyword>
<feature type="transmembrane region" description="Helical" evidence="2">
    <location>
        <begin position="21"/>
        <end position="42"/>
    </location>
</feature>
<dbReference type="STRING" id="1075402.AN216_10780"/>
<evidence type="ECO:0008006" key="5">
    <source>
        <dbReference type="Google" id="ProtNLM"/>
    </source>
</evidence>
<gene>
    <name evidence="3" type="ORF">AN216_10780</name>
</gene>
<protein>
    <recommendedName>
        <fullName evidence="5">Serine/threonine protein kinase</fullName>
    </recommendedName>
</protein>
<name>A0A1E7KHZ5_9ACTN</name>
<sequence>RRSAASRRPGARGGGPRSLGRTLVGLVLLALTLVVLYAMWFMPEADSGGGQQRGSLGESSERGGDSGGDPDGPQGRGGDKDEDTGDGDSGGADTDSGKQPSEGPGSGQLPEGFAMHEDAAGFRIALPEGWDRRTVPSSEQVRFDRGNFEMIVVNGRDSTAKYGKDPLAYQSDKERELEPYRSSGWSSASSLRRIDVGDTAMAEGTYTWEDESGRKVYVRNRAMIVDDRYHLVLVIGPEDEEKAVDRYFEGAVDTYQPLS</sequence>
<feature type="non-terminal residue" evidence="3">
    <location>
        <position position="1"/>
    </location>
</feature>
<proteinExistence type="predicted"/>
<comment type="caution">
    <text evidence="3">The sequence shown here is derived from an EMBL/GenBank/DDBJ whole genome shotgun (WGS) entry which is preliminary data.</text>
</comment>
<evidence type="ECO:0000256" key="1">
    <source>
        <dbReference type="SAM" id="MobiDB-lite"/>
    </source>
</evidence>
<dbReference type="Proteomes" id="UP000176101">
    <property type="component" value="Unassembled WGS sequence"/>
</dbReference>
<feature type="region of interest" description="Disordered" evidence="1">
    <location>
        <begin position="46"/>
        <end position="112"/>
    </location>
</feature>
<dbReference type="PATRIC" id="fig|1075402.3.peg.2983"/>
<dbReference type="AlphaFoldDB" id="A0A1E7KHZ5"/>
<reference evidence="3 4" key="1">
    <citation type="journal article" date="2016" name="Front. Microbiol.">
        <title>Comparative Genomics Analysis of Streptomyces Species Reveals Their Adaptation to the Marine Environment and Their Diversity at the Genomic Level.</title>
        <authorList>
            <person name="Tian X."/>
            <person name="Zhang Z."/>
            <person name="Yang T."/>
            <person name="Chen M."/>
            <person name="Li J."/>
            <person name="Chen F."/>
            <person name="Yang J."/>
            <person name="Li W."/>
            <person name="Zhang B."/>
            <person name="Zhang Z."/>
            <person name="Wu J."/>
            <person name="Zhang C."/>
            <person name="Long L."/>
            <person name="Xiao J."/>
        </authorList>
    </citation>
    <scope>NUCLEOTIDE SEQUENCE [LARGE SCALE GENOMIC DNA]</scope>
    <source>
        <strain evidence="3 4">SCSIO 02100</strain>
    </source>
</reference>
<keyword evidence="2" id="KW-1133">Transmembrane helix</keyword>
<evidence type="ECO:0000313" key="4">
    <source>
        <dbReference type="Proteomes" id="UP000176101"/>
    </source>
</evidence>
<feature type="compositionally biased region" description="Gly residues" evidence="1">
    <location>
        <begin position="65"/>
        <end position="76"/>
    </location>
</feature>
<keyword evidence="4" id="KW-1185">Reference proteome</keyword>
<organism evidence="3 4">
    <name type="scientific">Streptomyces oceani</name>
    <dbReference type="NCBI Taxonomy" id="1075402"/>
    <lineage>
        <taxon>Bacteria</taxon>
        <taxon>Bacillati</taxon>
        <taxon>Actinomycetota</taxon>
        <taxon>Actinomycetes</taxon>
        <taxon>Kitasatosporales</taxon>
        <taxon>Streptomycetaceae</taxon>
        <taxon>Streptomyces</taxon>
    </lineage>
</organism>
<evidence type="ECO:0000313" key="3">
    <source>
        <dbReference type="EMBL" id="OEV03592.1"/>
    </source>
</evidence>
<dbReference type="EMBL" id="LJGU01000118">
    <property type="protein sequence ID" value="OEV03592.1"/>
    <property type="molecule type" value="Genomic_DNA"/>
</dbReference>
<keyword evidence="2" id="KW-0472">Membrane</keyword>